<organism evidence="1 2">
    <name type="scientific">Candidatus Colwellbacteria bacterium RIFCSPLOWO2_02_FULL_44_20b</name>
    <dbReference type="NCBI Taxonomy" id="1797691"/>
    <lineage>
        <taxon>Bacteria</taxon>
        <taxon>Candidatus Colwelliibacteriota</taxon>
    </lineage>
</organism>
<dbReference type="AlphaFoldDB" id="A0A1G1Z613"/>
<name>A0A1G1Z613_9BACT</name>
<gene>
    <name evidence="1" type="ORF">A3I31_03015</name>
</gene>
<sequence length="140" mass="16168">MPMYTRKMTNERLAEWKDCFQVLQKDLDEVEDRAANGGPYYKEDYGRVLEHAFETVQGKGFPIWKYLPPLERCVVKSAARLAPRHGDNDAVARVIDLAEIMRKGRYKKDCFHCQKLLMGWSTEECFIHLGNIERATALAG</sequence>
<evidence type="ECO:0000313" key="1">
    <source>
        <dbReference type="EMBL" id="OGY60081.1"/>
    </source>
</evidence>
<accession>A0A1G1Z613</accession>
<reference evidence="1 2" key="1">
    <citation type="journal article" date="2016" name="Nat. Commun.">
        <title>Thousands of microbial genomes shed light on interconnected biogeochemical processes in an aquifer system.</title>
        <authorList>
            <person name="Anantharaman K."/>
            <person name="Brown C.T."/>
            <person name="Hug L.A."/>
            <person name="Sharon I."/>
            <person name="Castelle C.J."/>
            <person name="Probst A.J."/>
            <person name="Thomas B.C."/>
            <person name="Singh A."/>
            <person name="Wilkins M.J."/>
            <person name="Karaoz U."/>
            <person name="Brodie E.L."/>
            <person name="Williams K.H."/>
            <person name="Hubbard S.S."/>
            <person name="Banfield J.F."/>
        </authorList>
    </citation>
    <scope>NUCLEOTIDE SEQUENCE [LARGE SCALE GENOMIC DNA]</scope>
</reference>
<proteinExistence type="predicted"/>
<protein>
    <submittedName>
        <fullName evidence="1">Uncharacterized protein</fullName>
    </submittedName>
</protein>
<comment type="caution">
    <text evidence="1">The sequence shown here is derived from an EMBL/GenBank/DDBJ whole genome shotgun (WGS) entry which is preliminary data.</text>
</comment>
<dbReference type="Proteomes" id="UP000178808">
    <property type="component" value="Unassembled WGS sequence"/>
</dbReference>
<dbReference type="EMBL" id="MHIZ01000024">
    <property type="protein sequence ID" value="OGY60081.1"/>
    <property type="molecule type" value="Genomic_DNA"/>
</dbReference>
<evidence type="ECO:0000313" key="2">
    <source>
        <dbReference type="Proteomes" id="UP000178808"/>
    </source>
</evidence>